<sequence>MEKYNSYEKLSQDQVEGKDYRIRIHQGKTLTAVMAPHGGGIEPGTTEIAEAIAAGDHTFYTFSGIKPSGNQVLHITSCNFDEPRAVAIAQQAQTLITIHGCRENEKIIFLGGRDRALLANLERQLVKAGFNANAFSRFPAVSPRNICNRNRRNRGVQFEISLGLRRTMFKKISRLFRKKTTPVFDLFVRTIRTCLNHHQDHHLYLSAPANHNPEKAISAKVKPIH</sequence>
<dbReference type="Pfam" id="PF05908">
    <property type="entry name" value="Gamma_PGA_hydro"/>
    <property type="match status" value="1"/>
</dbReference>
<evidence type="ECO:0000313" key="1">
    <source>
        <dbReference type="EMBL" id="ACN13723.1"/>
    </source>
</evidence>
<dbReference type="eggNOG" id="COG4195">
    <property type="taxonomic scope" value="Bacteria"/>
</dbReference>
<gene>
    <name evidence="1" type="ordered locus">HRM2_06090</name>
</gene>
<dbReference type="STRING" id="177437.HRM2_06090"/>
<name>C0QIT3_DESAH</name>
<dbReference type="OrthoDB" id="7721587at2"/>
<dbReference type="Gene3D" id="3.40.630.100">
    <property type="entry name" value="Poly-gamma-glutamate hydrolase, zinc-binding motif"/>
    <property type="match status" value="1"/>
</dbReference>
<dbReference type="InterPro" id="IPR008585">
    <property type="entry name" value="Gamma_PGA_hydro"/>
</dbReference>
<evidence type="ECO:0000313" key="2">
    <source>
        <dbReference type="Proteomes" id="UP000000442"/>
    </source>
</evidence>
<proteinExistence type="predicted"/>
<dbReference type="HOGENOM" id="CLU_082126_1_0_7"/>
<dbReference type="Proteomes" id="UP000000442">
    <property type="component" value="Chromosome"/>
</dbReference>
<dbReference type="RefSeq" id="WP_012662972.1">
    <property type="nucleotide sequence ID" value="NC_012108.1"/>
</dbReference>
<organism evidence="1 2">
    <name type="scientific">Desulforapulum autotrophicum (strain ATCC 43914 / DSM 3382 / VKM B-1955 / HRM2)</name>
    <name type="common">Desulfobacterium autotrophicum</name>
    <dbReference type="NCBI Taxonomy" id="177437"/>
    <lineage>
        <taxon>Bacteria</taxon>
        <taxon>Pseudomonadati</taxon>
        <taxon>Thermodesulfobacteriota</taxon>
        <taxon>Desulfobacteria</taxon>
        <taxon>Desulfobacterales</taxon>
        <taxon>Desulfobacteraceae</taxon>
        <taxon>Desulforapulum</taxon>
    </lineage>
</organism>
<dbReference type="EMBL" id="CP001087">
    <property type="protein sequence ID" value="ACN13723.1"/>
    <property type="molecule type" value="Genomic_DNA"/>
</dbReference>
<accession>C0QIT3</accession>
<dbReference type="InterPro" id="IPR038128">
    <property type="entry name" value="Gamma_PGA_hydro_sf"/>
</dbReference>
<protein>
    <submittedName>
        <fullName evidence="1">Phage-related replication protein</fullName>
    </submittedName>
</protein>
<dbReference type="AlphaFoldDB" id="C0QIT3"/>
<keyword evidence="2" id="KW-1185">Reference proteome</keyword>
<reference evidence="1 2" key="1">
    <citation type="journal article" date="2009" name="Environ. Microbiol.">
        <title>Genome sequence of Desulfobacterium autotrophicum HRM2, a marine sulfate reducer oxidizing organic carbon completely to carbon dioxide.</title>
        <authorList>
            <person name="Strittmatter A.W."/>
            <person name="Liesegang H."/>
            <person name="Rabus R."/>
            <person name="Decker I."/>
            <person name="Amann J."/>
            <person name="Andres S."/>
            <person name="Henne A."/>
            <person name="Fricke W.F."/>
            <person name="Martinez-Arias R."/>
            <person name="Bartels D."/>
            <person name="Goesmann A."/>
            <person name="Krause L."/>
            <person name="Puehler A."/>
            <person name="Klenk H.P."/>
            <person name="Richter M."/>
            <person name="Schuler M."/>
            <person name="Gloeckner F.O."/>
            <person name="Meyerdierks A."/>
            <person name="Gottschalk G."/>
            <person name="Amann R."/>
        </authorList>
    </citation>
    <scope>NUCLEOTIDE SEQUENCE [LARGE SCALE GENOMIC DNA]</scope>
    <source>
        <strain evidence="2">ATCC 43914 / DSM 3382 / HRM2</strain>
    </source>
</reference>
<dbReference type="KEGG" id="dat:HRM2_06090"/>